<dbReference type="GO" id="GO:0007051">
    <property type="term" value="P:spindle organization"/>
    <property type="evidence" value="ECO:0007669"/>
    <property type="project" value="InterPro"/>
</dbReference>
<evidence type="ECO:0000313" key="2">
    <source>
        <dbReference type="EMBL" id="EPS59060.1"/>
    </source>
</evidence>
<dbReference type="Proteomes" id="UP000015453">
    <property type="component" value="Unassembled WGS sequence"/>
</dbReference>
<comment type="caution">
    <text evidence="2">The sequence shown here is derived from an EMBL/GenBank/DDBJ whole genome shotgun (WGS) entry which is preliminary data.</text>
</comment>
<dbReference type="InterPro" id="IPR045110">
    <property type="entry name" value="XMAP215"/>
</dbReference>
<dbReference type="OrthoDB" id="1687457at2759"/>
<dbReference type="EMBL" id="AUSU01008666">
    <property type="protein sequence ID" value="EPS59060.1"/>
    <property type="molecule type" value="Genomic_DNA"/>
</dbReference>
<organism evidence="2 3">
    <name type="scientific">Genlisea aurea</name>
    <dbReference type="NCBI Taxonomy" id="192259"/>
    <lineage>
        <taxon>Eukaryota</taxon>
        <taxon>Viridiplantae</taxon>
        <taxon>Streptophyta</taxon>
        <taxon>Embryophyta</taxon>
        <taxon>Tracheophyta</taxon>
        <taxon>Spermatophyta</taxon>
        <taxon>Magnoliopsida</taxon>
        <taxon>eudicotyledons</taxon>
        <taxon>Gunneridae</taxon>
        <taxon>Pentapetalae</taxon>
        <taxon>asterids</taxon>
        <taxon>lamiids</taxon>
        <taxon>Lamiales</taxon>
        <taxon>Lentibulariaceae</taxon>
        <taxon>Genlisea</taxon>
    </lineage>
</organism>
<evidence type="ECO:0000313" key="3">
    <source>
        <dbReference type="Proteomes" id="UP000015453"/>
    </source>
</evidence>
<dbReference type="GO" id="GO:0046785">
    <property type="term" value="P:microtubule polymerization"/>
    <property type="evidence" value="ECO:0007669"/>
    <property type="project" value="InterPro"/>
</dbReference>
<protein>
    <submittedName>
        <fullName evidence="2">Uncharacterized protein</fullName>
    </submittedName>
</protein>
<dbReference type="PANTHER" id="PTHR12609">
    <property type="entry name" value="MICROTUBULE ASSOCIATED PROTEIN XMAP215"/>
    <property type="match status" value="1"/>
</dbReference>
<gene>
    <name evidence="2" type="ORF">M569_15750</name>
</gene>
<dbReference type="GO" id="GO:0061863">
    <property type="term" value="F:microtubule plus end polymerase"/>
    <property type="evidence" value="ECO:0007669"/>
    <property type="project" value="InterPro"/>
</dbReference>
<feature type="non-terminal residue" evidence="2">
    <location>
        <position position="1"/>
    </location>
</feature>
<name>S8BWS6_9LAMI</name>
<dbReference type="GO" id="GO:0051010">
    <property type="term" value="F:microtubule plus-end binding"/>
    <property type="evidence" value="ECO:0007669"/>
    <property type="project" value="InterPro"/>
</dbReference>
<feature type="region of interest" description="Disordered" evidence="1">
    <location>
        <begin position="240"/>
        <end position="260"/>
    </location>
</feature>
<reference evidence="2 3" key="1">
    <citation type="journal article" date="2013" name="BMC Genomics">
        <title>The miniature genome of a carnivorous plant Genlisea aurea contains a low number of genes and short non-coding sequences.</title>
        <authorList>
            <person name="Leushkin E.V."/>
            <person name="Sutormin R.A."/>
            <person name="Nabieva E.R."/>
            <person name="Penin A.A."/>
            <person name="Kondrashov A.S."/>
            <person name="Logacheva M.D."/>
        </authorList>
    </citation>
    <scope>NUCLEOTIDE SEQUENCE [LARGE SCALE GENOMIC DNA]</scope>
</reference>
<sequence length="260" mass="28992">LLMQVAKTFDFSLSGASSRSCKYVLNTLMQTFQNKKLAHAVKESTLNSLITELLLWLLDERVPTMDDGSQLLRALNVLMLKILDNADRTSSFIVLINLLRPLDPSIWPAPASNESWGVRNQKFSDLVVKCLIKLTKVILQNTIYDVDLDRILQSIHIYLQDLGMDEIRKRAGADDKPLRMVKTVLHELVKLRGTAIKGHLSMVPIDTQPQPIILAYIDLNLQTLAAARMLTPSGAVGQTHWNDSSVNNPSAAHSSDAQLK</sequence>
<feature type="non-terminal residue" evidence="2">
    <location>
        <position position="260"/>
    </location>
</feature>
<proteinExistence type="predicted"/>
<accession>S8BWS6</accession>
<dbReference type="AlphaFoldDB" id="S8BWS6"/>
<evidence type="ECO:0000256" key="1">
    <source>
        <dbReference type="SAM" id="MobiDB-lite"/>
    </source>
</evidence>
<dbReference type="GO" id="GO:0030951">
    <property type="term" value="P:establishment or maintenance of microtubule cytoskeleton polarity"/>
    <property type="evidence" value="ECO:0007669"/>
    <property type="project" value="InterPro"/>
</dbReference>
<keyword evidence="3" id="KW-1185">Reference proteome</keyword>